<evidence type="ECO:0000313" key="1">
    <source>
        <dbReference type="EMBL" id="SDL73602.1"/>
    </source>
</evidence>
<evidence type="ECO:0008006" key="3">
    <source>
        <dbReference type="Google" id="ProtNLM"/>
    </source>
</evidence>
<proteinExistence type="predicted"/>
<gene>
    <name evidence="1" type="ORF">SAMN04515677_103224</name>
</gene>
<dbReference type="STRING" id="1121325.SAMN04515677_103224"/>
<dbReference type="RefSeq" id="WP_092724924.1">
    <property type="nucleotide sequence ID" value="NZ_FNGW01000003.1"/>
</dbReference>
<evidence type="ECO:0000313" key="2">
    <source>
        <dbReference type="Proteomes" id="UP000199068"/>
    </source>
</evidence>
<dbReference type="EMBL" id="FNGW01000003">
    <property type="protein sequence ID" value="SDL73602.1"/>
    <property type="molecule type" value="Genomic_DNA"/>
</dbReference>
<keyword evidence="2" id="KW-1185">Reference proteome</keyword>
<dbReference type="AlphaFoldDB" id="A0A1G9MH57"/>
<dbReference type="Proteomes" id="UP000199068">
    <property type="component" value="Unassembled WGS sequence"/>
</dbReference>
<sequence length="290" mass="34092">MVTFDINGAIVEFDEKLDNYNTVRKSFKIYAKRASEDFEKNCLENFKSKKLLSENGLKLGAEYIESGLKKAIETIVGFDIITIDLEIFKNSYCEKYLNYERQFNNLNKEVLLNNKSKKHNHKIFDIKPIVKKLSQYLYEDCFNIHYAVVDALIENNIDSISCYIDKSRKQKAKALFNNYKDGFITKPDEWKVVKQIIDLNPYKKDVYEFLVKEDGDFSQEIERLTSYLGYDISEHKNVLMDTYIKKIIKENSYDIESDKEKVEKYAKYIGCTDCSVYLARVEAIYTFENA</sequence>
<name>A0A1G9MH57_9FIRM</name>
<reference evidence="1 2" key="1">
    <citation type="submission" date="2016-10" db="EMBL/GenBank/DDBJ databases">
        <authorList>
            <person name="de Groot N.N."/>
        </authorList>
    </citation>
    <scope>NUCLEOTIDE SEQUENCE [LARGE SCALE GENOMIC DNA]</scope>
    <source>
        <strain evidence="1 2">DSM 797</strain>
    </source>
</reference>
<protein>
    <recommendedName>
        <fullName evidence="3">Kinase</fullName>
    </recommendedName>
</protein>
<organism evidence="1 2">
    <name type="scientific">Romboutsia lituseburensis DSM 797</name>
    <dbReference type="NCBI Taxonomy" id="1121325"/>
    <lineage>
        <taxon>Bacteria</taxon>
        <taxon>Bacillati</taxon>
        <taxon>Bacillota</taxon>
        <taxon>Clostridia</taxon>
        <taxon>Peptostreptococcales</taxon>
        <taxon>Peptostreptococcaceae</taxon>
        <taxon>Romboutsia</taxon>
    </lineage>
</organism>
<accession>A0A1G9MH57</accession>